<dbReference type="EMBL" id="BNEB01000006">
    <property type="protein sequence ID" value="GHI65873.1"/>
    <property type="molecule type" value="Genomic_DNA"/>
</dbReference>
<gene>
    <name evidence="1" type="ORF">Saso_75230</name>
</gene>
<dbReference type="RefSeq" id="WP_189927171.1">
    <property type="nucleotide sequence ID" value="NZ_BMSI01000016.1"/>
</dbReference>
<accession>A0ABQ3SCL8</accession>
<name>A0ABQ3SCL8_9ACTN</name>
<proteinExistence type="predicted"/>
<protein>
    <recommendedName>
        <fullName evidence="3">Restriction endonuclease</fullName>
    </recommendedName>
</protein>
<evidence type="ECO:0000313" key="2">
    <source>
        <dbReference type="Proteomes" id="UP000649259"/>
    </source>
</evidence>
<reference evidence="2" key="1">
    <citation type="submission" date="2023-07" db="EMBL/GenBank/DDBJ databases">
        <title>Whole genome shotgun sequence of Streptomyces cacaoi subsp. asoensis NBRC 13813.</title>
        <authorList>
            <person name="Komaki H."/>
            <person name="Tamura T."/>
        </authorList>
    </citation>
    <scope>NUCLEOTIDE SEQUENCE [LARGE SCALE GENOMIC DNA]</scope>
    <source>
        <strain evidence="2">NBRC 13813</strain>
    </source>
</reference>
<dbReference type="Proteomes" id="UP000649259">
    <property type="component" value="Unassembled WGS sequence"/>
</dbReference>
<organism evidence="1 2">
    <name type="scientific">Streptomyces asoensis</name>
    <dbReference type="NCBI Taxonomy" id="249586"/>
    <lineage>
        <taxon>Bacteria</taxon>
        <taxon>Bacillati</taxon>
        <taxon>Actinomycetota</taxon>
        <taxon>Actinomycetes</taxon>
        <taxon>Kitasatosporales</taxon>
        <taxon>Streptomycetaceae</taxon>
        <taxon>Streptomyces</taxon>
    </lineage>
</organism>
<evidence type="ECO:0000313" key="1">
    <source>
        <dbReference type="EMBL" id="GHI65873.1"/>
    </source>
</evidence>
<evidence type="ECO:0008006" key="3">
    <source>
        <dbReference type="Google" id="ProtNLM"/>
    </source>
</evidence>
<dbReference type="GeneID" id="91475266"/>
<comment type="caution">
    <text evidence="1">The sequence shown here is derived from an EMBL/GenBank/DDBJ whole genome shotgun (WGS) entry which is preliminary data.</text>
</comment>
<sequence length="317" mass="35946">MLTSRTPDRWIFSQGDFTSRAALHERYGGSRMSGITPTTKSTHVFLFGMQHAPGSGWRDDGFYYYAGACGRSGTANWESHPANKAIETAWSRGWRLQILEAPAVRRDRLWRFVDSFMLEDIAGELTVAHHPGGPPARYPLFRLRSIDSVTHRPGQLLPPGDPRYVDVRRVERCDLLCREARETPLTRERPETRLSKAFERYVMSQGYAVHRLGIRHTAGCSPMLTDTWIAHLDLLIEAKAGPNPTDDVRMAIGQLAHYTRHTPGVLRKAILLPAEPDRELIELVRDMGADTIWPHGDTWCTTGRWSHLIGLTRHTPH</sequence>
<keyword evidence="2" id="KW-1185">Reference proteome</keyword>